<feature type="active site" description="Charge relay system" evidence="8 9">
    <location>
        <position position="185"/>
    </location>
</feature>
<evidence type="ECO:0000256" key="8">
    <source>
        <dbReference type="PIRSR" id="PIRSR615500-1"/>
    </source>
</evidence>
<dbReference type="InterPro" id="IPR023828">
    <property type="entry name" value="Peptidase_S8_Ser-AS"/>
</dbReference>
<name>C5BS08_TERTT</name>
<dbReference type="AlphaFoldDB" id="C5BS08"/>
<evidence type="ECO:0000259" key="11">
    <source>
        <dbReference type="PROSITE" id="PS51829"/>
    </source>
</evidence>
<comment type="similarity">
    <text evidence="1 9">Belongs to the peptidase S8 family.</text>
</comment>
<keyword evidence="4" id="KW-0479">Metal-binding</keyword>
<dbReference type="Gene3D" id="2.60.120.260">
    <property type="entry name" value="Galactose-binding domain-like"/>
    <property type="match status" value="1"/>
</dbReference>
<evidence type="ECO:0000313" key="13">
    <source>
        <dbReference type="Proteomes" id="UP000009080"/>
    </source>
</evidence>
<evidence type="ECO:0000256" key="1">
    <source>
        <dbReference type="ARBA" id="ARBA00011073"/>
    </source>
</evidence>
<dbReference type="PANTHER" id="PTHR43806:SF11">
    <property type="entry name" value="CEREVISIN-RELATED"/>
    <property type="match status" value="1"/>
</dbReference>
<dbReference type="eggNOG" id="COG1404">
    <property type="taxonomic scope" value="Bacteria"/>
</dbReference>
<dbReference type="Pfam" id="PF01483">
    <property type="entry name" value="P_proprotein"/>
    <property type="match status" value="1"/>
</dbReference>
<dbReference type="InterPro" id="IPR036852">
    <property type="entry name" value="Peptidase_S8/S53_dom_sf"/>
</dbReference>
<keyword evidence="13" id="KW-1185">Reference proteome</keyword>
<dbReference type="PROSITE" id="PS00138">
    <property type="entry name" value="SUBTILASE_SER"/>
    <property type="match status" value="1"/>
</dbReference>
<dbReference type="RefSeq" id="WP_015817282.1">
    <property type="nucleotide sequence ID" value="NC_012997.1"/>
</dbReference>
<dbReference type="STRING" id="377629.TERTU_3610"/>
<sequence length="787" mass="80829">MLSGARKISALALSTTLLGVPVLAVAAQTEDHKFSAFVNPAPKIAPQYIVKFNDVAGLTPQASFRAQGVRQAQQLAAANARVIKRLEHINAMAVSVDAAQLATLRAQPDVAYVERDPERRLLAQATPWGISAVEADAVSDSDSGSRKVCIIDSGYDRTNPDLASNNHAGTNVSGTGNWYVPGGSHGTHVAGTIAAYNNSQGVLGVMPSGLIAIHVVKVFNASGWGYASDLIDAIGVCQSAGAQVVNMSLGGSGSSTAERNAMQAYTDDGMLLIAAAGNDGNTAHSYPASYDSVVSVAAVDETYLQAEFSQATNQVELAAPGEAILSTVGRGDGVIGSITVSGSTYGDDRVVPHNRFISSGGSYVVQYNTGQVSGSLAACTVSGSGSYSCGNMSGKICLAERFGNQVGSSYPEINAALACANAGAAGIIVYSNTARPGLQNPFLVDTNSQVSVPSVSVNRTLGQTLQSRIGQSVTLRVDGNVDYAYYNGTSMATPHVTGVAALVWSYDTDCSPGEIRTLLRDTALDIDSQGRDNRTGYGLIQAAAAVTALQQDGCTGGGGGTPGAYLENGVPVTGLAGSAGSETVFTLAVPAGASNLNFAISGGSGDVDLYVRYGSEPTTGTYDCRPYLNGNNESCPIGSPQAGTYYVKLIGYTSYSGVTLVASYTTGGGGGGGPATFSNNSNYSIPDNSNTGITSPITSTRTGSAGTVSVDISIVHTYIGDLIVDVIAPNGTTVNVLNRQGGSADNINGTYQLNFGSAPASGEWKLKVRDRARYDTGYIDAWSITFP</sequence>
<feature type="active site" description="Charge relay system" evidence="8 9">
    <location>
        <position position="152"/>
    </location>
</feature>
<dbReference type="GO" id="GO:0046872">
    <property type="term" value="F:metal ion binding"/>
    <property type="evidence" value="ECO:0007669"/>
    <property type="project" value="UniProtKB-KW"/>
</dbReference>
<dbReference type="EC" id="3.4.21.-" evidence="12"/>
<dbReference type="GO" id="GO:0004252">
    <property type="term" value="F:serine-type endopeptidase activity"/>
    <property type="evidence" value="ECO:0007669"/>
    <property type="project" value="UniProtKB-UniRule"/>
</dbReference>
<proteinExistence type="inferred from homology"/>
<dbReference type="SUPFAM" id="SSF52743">
    <property type="entry name" value="Subtilisin-like"/>
    <property type="match status" value="1"/>
</dbReference>
<keyword evidence="3 9" id="KW-0645">Protease</keyword>
<keyword evidence="6 9" id="KW-0720">Serine protease</keyword>
<keyword evidence="10" id="KW-0732">Signal</keyword>
<evidence type="ECO:0000256" key="10">
    <source>
        <dbReference type="SAM" id="SignalP"/>
    </source>
</evidence>
<feature type="chain" id="PRO_5002948880" evidence="10">
    <location>
        <begin position="27"/>
        <end position="787"/>
    </location>
</feature>
<dbReference type="Gene3D" id="3.30.70.80">
    <property type="entry name" value="Peptidase S8 propeptide/proteinase inhibitor I9"/>
    <property type="match status" value="1"/>
</dbReference>
<keyword evidence="7" id="KW-0865">Zymogen</keyword>
<dbReference type="Gene3D" id="2.60.120.380">
    <property type="match status" value="1"/>
</dbReference>
<keyword evidence="2" id="KW-0964">Secreted</keyword>
<dbReference type="Gene3D" id="3.40.50.200">
    <property type="entry name" value="Peptidase S8/S53 domain"/>
    <property type="match status" value="1"/>
</dbReference>
<dbReference type="FunFam" id="2.60.120.380:FF:000013">
    <property type="entry name" value="Alkaline serine protease"/>
    <property type="match status" value="1"/>
</dbReference>
<dbReference type="PROSITE" id="PS51829">
    <property type="entry name" value="P_HOMO_B"/>
    <property type="match status" value="1"/>
</dbReference>
<evidence type="ECO:0000256" key="9">
    <source>
        <dbReference type="PROSITE-ProRule" id="PRU01240"/>
    </source>
</evidence>
<dbReference type="InterPro" id="IPR002884">
    <property type="entry name" value="P_dom"/>
</dbReference>
<dbReference type="InterPro" id="IPR007280">
    <property type="entry name" value="Peptidase_C_arc/bac"/>
</dbReference>
<dbReference type="CDD" id="cd04817">
    <property type="entry name" value="PA_VapT_like"/>
    <property type="match status" value="1"/>
</dbReference>
<dbReference type="CDD" id="cd07477">
    <property type="entry name" value="Peptidases_S8_Subtilisin_subset"/>
    <property type="match status" value="1"/>
</dbReference>
<dbReference type="KEGG" id="ttu:TERTU_3610"/>
<dbReference type="PROSITE" id="PS51892">
    <property type="entry name" value="SUBTILASE"/>
    <property type="match status" value="1"/>
</dbReference>
<dbReference type="InterPro" id="IPR015500">
    <property type="entry name" value="Peptidase_S8_subtilisin-rel"/>
</dbReference>
<dbReference type="HOGENOM" id="CLU_011263_15_3_6"/>
<evidence type="ECO:0000313" key="12">
    <source>
        <dbReference type="EMBL" id="ACR11170.1"/>
    </source>
</evidence>
<accession>C5BS08</accession>
<dbReference type="Pfam" id="PF02225">
    <property type="entry name" value="PA"/>
    <property type="match status" value="1"/>
</dbReference>
<feature type="domain" description="P/Homo B" evidence="11">
    <location>
        <begin position="672"/>
        <end position="787"/>
    </location>
</feature>
<keyword evidence="5 9" id="KW-0378">Hydrolase</keyword>
<keyword evidence="2" id="KW-0134">Cell wall</keyword>
<dbReference type="OrthoDB" id="9790784at2"/>
<dbReference type="InterPro" id="IPR010259">
    <property type="entry name" value="S8pro/Inhibitor_I9"/>
</dbReference>
<feature type="active site" description="Charge relay system" evidence="8 9">
    <location>
        <position position="490"/>
    </location>
</feature>
<dbReference type="InterPro" id="IPR000209">
    <property type="entry name" value="Peptidase_S8/S53_dom"/>
</dbReference>
<dbReference type="Gene3D" id="3.50.30.30">
    <property type="match status" value="1"/>
</dbReference>
<evidence type="ECO:0000256" key="5">
    <source>
        <dbReference type="ARBA" id="ARBA00022801"/>
    </source>
</evidence>
<dbReference type="Pfam" id="PF04151">
    <property type="entry name" value="PPC"/>
    <property type="match status" value="1"/>
</dbReference>
<dbReference type="eggNOG" id="COG4935">
    <property type="taxonomic scope" value="Bacteria"/>
</dbReference>
<gene>
    <name evidence="12" type="ordered locus">TERTU_3610</name>
</gene>
<evidence type="ECO:0000256" key="7">
    <source>
        <dbReference type="ARBA" id="ARBA00023145"/>
    </source>
</evidence>
<dbReference type="Proteomes" id="UP000009080">
    <property type="component" value="Chromosome"/>
</dbReference>
<dbReference type="GO" id="GO:0005615">
    <property type="term" value="C:extracellular space"/>
    <property type="evidence" value="ECO:0007669"/>
    <property type="project" value="TreeGrafter"/>
</dbReference>
<reference evidence="12 13" key="1">
    <citation type="journal article" date="2009" name="PLoS ONE">
        <title>The complete genome of Teredinibacter turnerae T7901: an intracellular endosymbiont of marine wood-boring bivalves (shipworms).</title>
        <authorList>
            <person name="Yang J.C."/>
            <person name="Madupu R."/>
            <person name="Durkin A.S."/>
            <person name="Ekborg N.A."/>
            <person name="Pedamallu C.S."/>
            <person name="Hostetler J.B."/>
            <person name="Radune D."/>
            <person name="Toms B.S."/>
            <person name="Henrissat B."/>
            <person name="Coutinho P.M."/>
            <person name="Schwarz S."/>
            <person name="Field L."/>
            <person name="Trindade-Silva A.E."/>
            <person name="Soares C.A.G."/>
            <person name="Elshahawi S."/>
            <person name="Hanora A."/>
            <person name="Schmidt E.W."/>
            <person name="Haygood M.G."/>
            <person name="Posfai J."/>
            <person name="Benner J."/>
            <person name="Madinger C."/>
            <person name="Nove J."/>
            <person name="Anton B."/>
            <person name="Chaudhary K."/>
            <person name="Foster J."/>
            <person name="Holman A."/>
            <person name="Kumar S."/>
            <person name="Lessard P.A."/>
            <person name="Luyten Y.A."/>
            <person name="Slatko B."/>
            <person name="Wood N."/>
            <person name="Wu B."/>
            <person name="Teplitski M."/>
            <person name="Mougous J.D."/>
            <person name="Ward N."/>
            <person name="Eisen J.A."/>
            <person name="Badger J.H."/>
            <person name="Distel D.L."/>
        </authorList>
    </citation>
    <scope>NUCLEOTIDE SEQUENCE [LARGE SCALE GENOMIC DNA]</scope>
    <source>
        <strain evidence="13">ATCC 39867 / T7901</strain>
    </source>
</reference>
<dbReference type="InterPro" id="IPR050131">
    <property type="entry name" value="Peptidase_S8_subtilisin-like"/>
</dbReference>
<dbReference type="InterPro" id="IPR003137">
    <property type="entry name" value="PA_domain"/>
</dbReference>
<dbReference type="PRINTS" id="PR00723">
    <property type="entry name" value="SUBTILISIN"/>
</dbReference>
<dbReference type="InterPro" id="IPR008979">
    <property type="entry name" value="Galactose-bd-like_sf"/>
</dbReference>
<protein>
    <submittedName>
        <fullName evidence="12">Peptidase families S8 and S53</fullName>
        <ecNumber evidence="12">3.4.21.-</ecNumber>
    </submittedName>
</protein>
<evidence type="ECO:0000256" key="4">
    <source>
        <dbReference type="ARBA" id="ARBA00022723"/>
    </source>
</evidence>
<organism evidence="12 13">
    <name type="scientific">Teredinibacter turnerae (strain ATCC 39867 / T7901)</name>
    <dbReference type="NCBI Taxonomy" id="377629"/>
    <lineage>
        <taxon>Bacteria</taxon>
        <taxon>Pseudomonadati</taxon>
        <taxon>Pseudomonadota</taxon>
        <taxon>Gammaproteobacteria</taxon>
        <taxon>Cellvibrionales</taxon>
        <taxon>Cellvibrionaceae</taxon>
        <taxon>Teredinibacter</taxon>
    </lineage>
</organism>
<feature type="signal peptide" evidence="10">
    <location>
        <begin position="1"/>
        <end position="26"/>
    </location>
</feature>
<evidence type="ECO:0000256" key="2">
    <source>
        <dbReference type="ARBA" id="ARBA00022512"/>
    </source>
</evidence>
<dbReference type="EMBL" id="CP001614">
    <property type="protein sequence ID" value="ACR11170.1"/>
    <property type="molecule type" value="Genomic_DNA"/>
</dbReference>
<dbReference type="GO" id="GO:0006508">
    <property type="term" value="P:proteolysis"/>
    <property type="evidence" value="ECO:0007669"/>
    <property type="project" value="UniProtKB-KW"/>
</dbReference>
<dbReference type="PANTHER" id="PTHR43806">
    <property type="entry name" value="PEPTIDASE S8"/>
    <property type="match status" value="1"/>
</dbReference>
<dbReference type="Pfam" id="PF00082">
    <property type="entry name" value="Peptidase_S8"/>
    <property type="match status" value="2"/>
</dbReference>
<dbReference type="SUPFAM" id="SSF54897">
    <property type="entry name" value="Protease propeptides/inhibitors"/>
    <property type="match status" value="1"/>
</dbReference>
<dbReference type="PROSITE" id="PS00137">
    <property type="entry name" value="SUBTILASE_HIS"/>
    <property type="match status" value="1"/>
</dbReference>
<dbReference type="InterPro" id="IPR022398">
    <property type="entry name" value="Peptidase_S8_His-AS"/>
</dbReference>
<dbReference type="InterPro" id="IPR034202">
    <property type="entry name" value="Subtilisin_Carlsberg-like"/>
</dbReference>
<evidence type="ECO:0000256" key="6">
    <source>
        <dbReference type="ARBA" id="ARBA00022825"/>
    </source>
</evidence>
<dbReference type="InterPro" id="IPR037045">
    <property type="entry name" value="S8pro/Inhibitor_I9_sf"/>
</dbReference>
<dbReference type="Pfam" id="PF05922">
    <property type="entry name" value="Inhibitor_I9"/>
    <property type="match status" value="1"/>
</dbReference>
<evidence type="ECO:0000256" key="3">
    <source>
        <dbReference type="ARBA" id="ARBA00022670"/>
    </source>
</evidence>
<dbReference type="SUPFAM" id="SSF49785">
    <property type="entry name" value="Galactose-binding domain-like"/>
    <property type="match status" value="1"/>
</dbReference>